<feature type="compositionally biased region" description="Low complexity" evidence="1">
    <location>
        <begin position="410"/>
        <end position="420"/>
    </location>
</feature>
<dbReference type="EMBL" id="CP075865">
    <property type="protein sequence ID" value="QYS95961.1"/>
    <property type="molecule type" value="Genomic_DNA"/>
</dbReference>
<dbReference type="AlphaFoldDB" id="A0A8G0L534"/>
<evidence type="ECO:0000256" key="1">
    <source>
        <dbReference type="SAM" id="MobiDB-lite"/>
    </source>
</evidence>
<evidence type="ECO:0000313" key="2">
    <source>
        <dbReference type="EMBL" id="QYS95961.1"/>
    </source>
</evidence>
<organism evidence="2 3">
    <name type="scientific">Trichoderma simmonsii</name>
    <dbReference type="NCBI Taxonomy" id="1491479"/>
    <lineage>
        <taxon>Eukaryota</taxon>
        <taxon>Fungi</taxon>
        <taxon>Dikarya</taxon>
        <taxon>Ascomycota</taxon>
        <taxon>Pezizomycotina</taxon>
        <taxon>Sordariomycetes</taxon>
        <taxon>Hypocreomycetidae</taxon>
        <taxon>Hypocreales</taxon>
        <taxon>Hypocreaceae</taxon>
        <taxon>Trichoderma</taxon>
    </lineage>
</organism>
<gene>
    <name evidence="2" type="ORF">H0G86_003227</name>
</gene>
<feature type="region of interest" description="Disordered" evidence="1">
    <location>
        <begin position="39"/>
        <end position="69"/>
    </location>
</feature>
<feature type="compositionally biased region" description="Low complexity" evidence="1">
    <location>
        <begin position="427"/>
        <end position="438"/>
    </location>
</feature>
<feature type="compositionally biased region" description="Polar residues" evidence="1">
    <location>
        <begin position="545"/>
        <end position="564"/>
    </location>
</feature>
<feature type="compositionally biased region" description="Low complexity" evidence="1">
    <location>
        <begin position="449"/>
        <end position="458"/>
    </location>
</feature>
<feature type="compositionally biased region" description="Polar residues" evidence="1">
    <location>
        <begin position="614"/>
        <end position="625"/>
    </location>
</feature>
<feature type="region of interest" description="Disordered" evidence="1">
    <location>
        <begin position="597"/>
        <end position="633"/>
    </location>
</feature>
<feature type="region of interest" description="Disordered" evidence="1">
    <location>
        <begin position="206"/>
        <end position="225"/>
    </location>
</feature>
<feature type="region of interest" description="Disordered" evidence="1">
    <location>
        <begin position="533"/>
        <end position="579"/>
    </location>
</feature>
<protein>
    <submittedName>
        <fullName evidence="2">Uncharacterized protein</fullName>
    </submittedName>
</protein>
<feature type="compositionally biased region" description="Low complexity" evidence="1">
    <location>
        <begin position="383"/>
        <end position="398"/>
    </location>
</feature>
<feature type="region of interest" description="Disordered" evidence="1">
    <location>
        <begin position="336"/>
        <end position="458"/>
    </location>
</feature>
<feature type="compositionally biased region" description="Polar residues" evidence="1">
    <location>
        <begin position="341"/>
        <end position="367"/>
    </location>
</feature>
<evidence type="ECO:0000313" key="3">
    <source>
        <dbReference type="Proteomes" id="UP000826661"/>
    </source>
</evidence>
<name>A0A8G0L534_9HYPO</name>
<feature type="compositionally biased region" description="Basic and acidic residues" evidence="1">
    <location>
        <begin position="368"/>
        <end position="379"/>
    </location>
</feature>
<sequence>MAEPLLRRDKTTLQDQPCEIDFLARVTRALLHSSSIPLQPAVGGLEAGTSSTMERHNSNPELGSKPTSYPRVAQISRLAGNGSSEKRATSFEEVSHLLSSHQTSKESRRRATSQIASPVVDFDVAVAEKPQKTLQGSHPEEGPKSYYVINPIVPGSAWYFTKGKSNSNTHEYEVERVSTHLVDIGQNRIGYLIETASRDDVTAVAGGRPASWTPKGQNEAEPGKRASRFERFDSEGDFETELHDESAIIVDRQDIPLITEMIFRQLNTTRLKRNSSRMIGGPTEKHEASSKENGELANIIEATLMAFRRPVRYDITPETGEADISQSKLPVQFAMEHSSQRIKQQPSVTSDAGNTLSIPQTSFTAADSTHKVNRAREKWQQGASSTSTTLLSQQSATSNTWTKHGGHGGESLLSPDSARSSSDENSEGTSQTRRTSSCRTHEQDEKLEASQASIGSSSVASTITSFPKLLSRHCTREWIKPLVSLEDKSTNPSHQGVDDGTNRISRERDTSFIEATDPMCWPGDSFQSINTSGYFTNEAPKSRRTTISQSSPTNMKSFGSQIGSSAHRRRSTLTYDSKASPSTDHFFPNILGKFFVGRNMEEPETPDSKRTTDPESVSHLNSPSHVQVHVGAP</sequence>
<reference evidence="2 3" key="1">
    <citation type="journal article" date="2021" name="BMC Genomics">
        <title>Telomere-to-telomere genome assembly of asparaginase-producing Trichoderma simmonsii.</title>
        <authorList>
            <person name="Chung D."/>
            <person name="Kwon Y.M."/>
            <person name="Yang Y."/>
        </authorList>
    </citation>
    <scope>NUCLEOTIDE SEQUENCE [LARGE SCALE GENOMIC DNA]</scope>
    <source>
        <strain evidence="2 3">GH-Sj1</strain>
    </source>
</reference>
<feature type="compositionally biased region" description="Basic and acidic residues" evidence="1">
    <location>
        <begin position="439"/>
        <end position="448"/>
    </location>
</feature>
<accession>A0A8G0L534</accession>
<proteinExistence type="predicted"/>
<dbReference type="Proteomes" id="UP000826661">
    <property type="component" value="Chromosome II"/>
</dbReference>
<keyword evidence="3" id="KW-1185">Reference proteome</keyword>